<dbReference type="KEGG" id="mbar:MSBR2_0475"/>
<dbReference type="InterPro" id="IPR021779">
    <property type="entry name" value="DUF3344"/>
</dbReference>
<dbReference type="GeneID" id="24845197"/>
<accession>A0A0E3LPR7</accession>
<dbReference type="Proteomes" id="UP000033079">
    <property type="component" value="Chromosome"/>
</dbReference>
<dbReference type="HOGENOM" id="CLU_825416_0_0_2"/>
<dbReference type="AlphaFoldDB" id="A0A0E3LPR7"/>
<dbReference type="Pfam" id="PF11824">
    <property type="entry name" value="DUF3344"/>
    <property type="match status" value="1"/>
</dbReference>
<proteinExistence type="predicted"/>
<gene>
    <name evidence="2" type="ORF">MSBR2_0475</name>
</gene>
<feature type="domain" description="DUF3344" evidence="1">
    <location>
        <begin position="22"/>
        <end position="315"/>
    </location>
</feature>
<dbReference type="EMBL" id="CP009530">
    <property type="protein sequence ID" value="AKB56991.1"/>
    <property type="molecule type" value="Genomic_DNA"/>
</dbReference>
<name>A0A0E3LPR7_METBA</name>
<sequence>MNLKPVAILLNLLLLTFPASASYAGDKPLQTIIHDENHGGLDFSLGDSKYSGELAYNKSYMVNFSVNPPSGSSIKVAKAYVYWVWSKKDLEGIYPQFNASIISSGNIESLPEGHMYTDTKGFVSRYDYFSGMNAYDLSGKISKPGNYSISLMNTDKNGSTFCVQGIGLLLAYEDPKSPTIEYWINEGCDMLYADYGITPEVATMTTYFKGDINPDNITDAQLITVSPSGGYSSGREARNKLFFNEETSSLPVLGDIIQLLFGSGKSWENVYQTNDTVQVALDEKPVGDYLVPTENFVSIQDEGDYLLATNAILVLNLEEPESSEKRGI</sequence>
<dbReference type="PATRIC" id="fig|1434106.5.peg.577"/>
<evidence type="ECO:0000313" key="3">
    <source>
        <dbReference type="Proteomes" id="UP000033079"/>
    </source>
</evidence>
<dbReference type="RefSeq" id="WP_176722084.1">
    <property type="nucleotide sequence ID" value="NZ_CP009530.1"/>
</dbReference>
<protein>
    <submittedName>
        <fullName evidence="2">Cell surface glycoprotein</fullName>
    </submittedName>
</protein>
<evidence type="ECO:0000313" key="2">
    <source>
        <dbReference type="EMBL" id="AKB56991.1"/>
    </source>
</evidence>
<organism evidence="2 3">
    <name type="scientific">Methanosarcina barkeri 227</name>
    <dbReference type="NCBI Taxonomy" id="1434106"/>
    <lineage>
        <taxon>Archaea</taxon>
        <taxon>Methanobacteriati</taxon>
        <taxon>Methanobacteriota</taxon>
        <taxon>Stenosarchaea group</taxon>
        <taxon>Methanomicrobia</taxon>
        <taxon>Methanosarcinales</taxon>
        <taxon>Methanosarcinaceae</taxon>
        <taxon>Methanosarcina</taxon>
    </lineage>
</organism>
<reference evidence="2 3" key="1">
    <citation type="submission" date="2014-07" db="EMBL/GenBank/DDBJ databases">
        <title>Methanogenic archaea and the global carbon cycle.</title>
        <authorList>
            <person name="Henriksen J.R."/>
            <person name="Luke J."/>
            <person name="Reinhart S."/>
            <person name="Benedict M.N."/>
            <person name="Youngblut N.D."/>
            <person name="Metcalf M.E."/>
            <person name="Whitaker R.J."/>
            <person name="Metcalf W.W."/>
        </authorList>
    </citation>
    <scope>NUCLEOTIDE SEQUENCE [LARGE SCALE GENOMIC DNA]</scope>
    <source>
        <strain evidence="2 3">227</strain>
    </source>
</reference>
<evidence type="ECO:0000259" key="1">
    <source>
        <dbReference type="Pfam" id="PF11824"/>
    </source>
</evidence>